<accession>A0ABP1RNS9</accession>
<keyword evidence="3" id="KW-1185">Reference proteome</keyword>
<reference evidence="2 3" key="1">
    <citation type="submission" date="2024-08" db="EMBL/GenBank/DDBJ databases">
        <authorList>
            <person name="Cucini C."/>
            <person name="Frati F."/>
        </authorList>
    </citation>
    <scope>NUCLEOTIDE SEQUENCE [LARGE SCALE GENOMIC DNA]</scope>
</reference>
<name>A0ABP1RNS9_9HEXA</name>
<dbReference type="EMBL" id="CAXLJM020000089">
    <property type="protein sequence ID" value="CAL8131726.1"/>
    <property type="molecule type" value="Genomic_DNA"/>
</dbReference>
<comment type="caution">
    <text evidence="2">The sequence shown here is derived from an EMBL/GenBank/DDBJ whole genome shotgun (WGS) entry which is preliminary data.</text>
</comment>
<gene>
    <name evidence="2" type="ORF">ODALV1_LOCUS24296</name>
</gene>
<protein>
    <submittedName>
        <fullName evidence="2">Uncharacterized protein</fullName>
    </submittedName>
</protein>
<evidence type="ECO:0000313" key="2">
    <source>
        <dbReference type="EMBL" id="CAL8131726.1"/>
    </source>
</evidence>
<feature type="region of interest" description="Disordered" evidence="1">
    <location>
        <begin position="134"/>
        <end position="176"/>
    </location>
</feature>
<organism evidence="2 3">
    <name type="scientific">Orchesella dallaii</name>
    <dbReference type="NCBI Taxonomy" id="48710"/>
    <lineage>
        <taxon>Eukaryota</taxon>
        <taxon>Metazoa</taxon>
        <taxon>Ecdysozoa</taxon>
        <taxon>Arthropoda</taxon>
        <taxon>Hexapoda</taxon>
        <taxon>Collembola</taxon>
        <taxon>Entomobryomorpha</taxon>
        <taxon>Entomobryoidea</taxon>
        <taxon>Orchesellidae</taxon>
        <taxon>Orchesellinae</taxon>
        <taxon>Orchesella</taxon>
    </lineage>
</organism>
<evidence type="ECO:0000256" key="1">
    <source>
        <dbReference type="SAM" id="MobiDB-lite"/>
    </source>
</evidence>
<sequence>MRLLKPLMPHLLRKIKRVTHIQVFIGYDIGRGFVKASNDVVKFIPQINENKKVQQVIKHAMQKEVNMCVKDLALIQSKFPGVAVALQTRHACRAVLNDMVFALNDVQDGGLLDDSEVMLLKHLLDEKMRRLTHSPPYIMPTNPLTTHSDAFNDEEDKGEKKGSEDVEIPPEIANNP</sequence>
<evidence type="ECO:0000313" key="3">
    <source>
        <dbReference type="Proteomes" id="UP001642540"/>
    </source>
</evidence>
<dbReference type="Proteomes" id="UP001642540">
    <property type="component" value="Unassembled WGS sequence"/>
</dbReference>
<proteinExistence type="predicted"/>